<reference evidence="2 3" key="1">
    <citation type="submission" date="2019-03" db="EMBL/GenBank/DDBJ databases">
        <title>Genomic Encyclopedia of Type Strains, Phase III (KMG-III): the genomes of soil and plant-associated and newly described type strains.</title>
        <authorList>
            <person name="Whitman W."/>
        </authorList>
    </citation>
    <scope>NUCLEOTIDE SEQUENCE [LARGE SCALE GENOMIC DNA]</scope>
    <source>
        <strain evidence="2 3">VKMAc-2574</strain>
    </source>
</reference>
<gene>
    <name evidence="2" type="ORF">EV137_6010</name>
</gene>
<keyword evidence="3" id="KW-1185">Reference proteome</keyword>
<dbReference type="RefSeq" id="WP_134131572.1">
    <property type="nucleotide sequence ID" value="NZ_SODU01000003.1"/>
</dbReference>
<dbReference type="Proteomes" id="UP000295060">
    <property type="component" value="Unassembled WGS sequence"/>
</dbReference>
<keyword evidence="1" id="KW-0812">Transmembrane</keyword>
<evidence type="ECO:0000313" key="2">
    <source>
        <dbReference type="EMBL" id="TDW87926.1"/>
    </source>
</evidence>
<evidence type="ECO:0000256" key="1">
    <source>
        <dbReference type="SAM" id="Phobius"/>
    </source>
</evidence>
<name>A0ABY2FCG8_9ACTN</name>
<feature type="transmembrane region" description="Helical" evidence="1">
    <location>
        <begin position="24"/>
        <end position="46"/>
    </location>
</feature>
<organism evidence="2 3">
    <name type="scientific">Kribbella pratensis</name>
    <dbReference type="NCBI Taxonomy" id="2512112"/>
    <lineage>
        <taxon>Bacteria</taxon>
        <taxon>Bacillati</taxon>
        <taxon>Actinomycetota</taxon>
        <taxon>Actinomycetes</taxon>
        <taxon>Propionibacteriales</taxon>
        <taxon>Kribbellaceae</taxon>
        <taxon>Kribbella</taxon>
    </lineage>
</organism>
<comment type="caution">
    <text evidence="2">The sequence shown here is derived from an EMBL/GenBank/DDBJ whole genome shotgun (WGS) entry which is preliminary data.</text>
</comment>
<accession>A0ABY2FCG8</accession>
<evidence type="ECO:0008006" key="4">
    <source>
        <dbReference type="Google" id="ProtNLM"/>
    </source>
</evidence>
<dbReference type="EMBL" id="SODU01000003">
    <property type="protein sequence ID" value="TDW87926.1"/>
    <property type="molecule type" value="Genomic_DNA"/>
</dbReference>
<keyword evidence="1" id="KW-0472">Membrane</keyword>
<protein>
    <recommendedName>
        <fullName evidence="4">DUF4245 domain-containing protein</fullName>
    </recommendedName>
</protein>
<sequence>MPDTAPPEDAASTDAPRTRHRARLVVAGSVALVLLLTAGISTWFLVIRPRQLVEVHDDTGRISVRVPRAWTKEVEGRAPKQWAAYLYLGTWEDSPLKVAVYNGPGTVDAGEQCGKAAEPLDGNTPAARTRIWAYPDCPEGQVSMLMQKTFESGATGIVQVRADDERTAQQVLDSVQVDWVGGRPTGR</sequence>
<evidence type="ECO:0000313" key="3">
    <source>
        <dbReference type="Proteomes" id="UP000295060"/>
    </source>
</evidence>
<proteinExistence type="predicted"/>
<keyword evidence="1" id="KW-1133">Transmembrane helix</keyword>